<accession>A0A871R0N9</accession>
<dbReference type="EMBL" id="CP063131">
    <property type="protein sequence ID" value="QOU18486.1"/>
    <property type="molecule type" value="Genomic_DNA"/>
</dbReference>
<dbReference type="GeneID" id="64572140"/>
<evidence type="ECO:0000256" key="6">
    <source>
        <dbReference type="ARBA" id="ARBA00023163"/>
    </source>
</evidence>
<dbReference type="KEGG" id="bbrx:BRETT_000214"/>
<keyword evidence="6" id="KW-0804">Transcription</keyword>
<keyword evidence="5" id="KW-0238">DNA-binding</keyword>
<evidence type="ECO:0000256" key="2">
    <source>
        <dbReference type="ARBA" id="ARBA00022723"/>
    </source>
</evidence>
<organism evidence="9 10">
    <name type="scientific">Dekkera bruxellensis</name>
    <name type="common">Brettanomyces custersii</name>
    <dbReference type="NCBI Taxonomy" id="5007"/>
    <lineage>
        <taxon>Eukaryota</taxon>
        <taxon>Fungi</taxon>
        <taxon>Dikarya</taxon>
        <taxon>Ascomycota</taxon>
        <taxon>Saccharomycotina</taxon>
        <taxon>Pichiomycetes</taxon>
        <taxon>Pichiales</taxon>
        <taxon>Pichiaceae</taxon>
        <taxon>Brettanomyces</taxon>
    </lineage>
</organism>
<evidence type="ECO:0000313" key="9">
    <source>
        <dbReference type="EMBL" id="QOU18486.1"/>
    </source>
</evidence>
<keyword evidence="2" id="KW-0479">Metal-binding</keyword>
<keyword evidence="4" id="KW-0805">Transcription regulation</keyword>
<dbReference type="Gene3D" id="4.10.240.10">
    <property type="entry name" value="Zn(2)-C6 fungal-type DNA-binding domain"/>
    <property type="match status" value="1"/>
</dbReference>
<proteinExistence type="predicted"/>
<comment type="subcellular location">
    <subcellularLocation>
        <location evidence="1">Nucleus</location>
    </subcellularLocation>
</comment>
<dbReference type="InterPro" id="IPR036864">
    <property type="entry name" value="Zn2-C6_fun-type_DNA-bd_sf"/>
</dbReference>
<dbReference type="OrthoDB" id="2428527at2759"/>
<reference evidence="9" key="2">
    <citation type="journal article" name="BMC Genomics">
        <title>New genome assemblies reveal patterns of domestication and adaptation across Brettanomyces (Dekkera) species.</title>
        <authorList>
            <person name="Roach M.J."/>
            <person name="Borneman A.R."/>
        </authorList>
    </citation>
    <scope>NUCLEOTIDE SEQUENCE</scope>
    <source>
        <strain evidence="9">UCD 2041</strain>
    </source>
</reference>
<sequence length="697" mass="80112">MAKEKHGKRQRKSKLQSTACLFCKKRKRKCDGNQPCSMCKKHGVGSQCTYDFTIDRRKKKYDSAEIDFLELKMDALEQHMLSLMKSRPELADFDLQEYLPGPPKLTENNDVSQLKRTKGLKVNTDALEDIVSTAWRVTNEGDGAVFYGPLSGKQSIQKTIPPAFTFSDVMADTSCEPTSNFNLSFMSLELRKRLFAIFRLNFASYFYTSMLSLNEAESWPYPSPDLDKHCLLCSIFAYSFAYIPGKKDVSASFLDLAESDILRSCRDHIGRNTLQALLIISCIKFGTGDEHSSWMYNAMCSAEAQYMGLHLRTGRSAGFQPLSLMADNLVSVSPTRISLFWSIVMQDRILTTALGRGCRIQYFRITMPFYVPLLNRQECTPNGTIEPKLYDRYISELTFSLHSRLWYIHDRITQQIYSFKADYLHESHKRMLLKQGLDSLRALFNSFPSEVQIGANTTDRRILILHFSFHLIIMLLHRSYLVQNPTKILEIMVNHSNCASKIIQQYRTHIGFENSPYFVPYLIFQCAHFELFLLAYKDKTLHKSARVRFNEFIKALNGCALVWDTAIKDICILFALSRRWGVDVNDSNNIWDHYVKSVQKSLPLAETKKYDTIICRRCACCLSSSARKKEFTDKSGCPCSYLPSMDSFDETLTQKSIVGYGIGEYEDCLNVINPNEFNGLNYFDSMDVNTFDFDFQQ</sequence>
<dbReference type="GO" id="GO:0006351">
    <property type="term" value="P:DNA-templated transcription"/>
    <property type="evidence" value="ECO:0007669"/>
    <property type="project" value="InterPro"/>
</dbReference>
<keyword evidence="7" id="KW-0539">Nucleus</keyword>
<dbReference type="CDD" id="cd12148">
    <property type="entry name" value="fungal_TF_MHR"/>
    <property type="match status" value="1"/>
</dbReference>
<dbReference type="PROSITE" id="PS50048">
    <property type="entry name" value="ZN2_CY6_FUNGAL_2"/>
    <property type="match status" value="1"/>
</dbReference>
<dbReference type="GO" id="GO:0003677">
    <property type="term" value="F:DNA binding"/>
    <property type="evidence" value="ECO:0007669"/>
    <property type="project" value="UniProtKB-KW"/>
</dbReference>
<dbReference type="CDD" id="cd00067">
    <property type="entry name" value="GAL4"/>
    <property type="match status" value="1"/>
</dbReference>
<dbReference type="PANTHER" id="PTHR31313">
    <property type="entry name" value="TY1 ENHANCER ACTIVATOR"/>
    <property type="match status" value="1"/>
</dbReference>
<dbReference type="Pfam" id="PF04082">
    <property type="entry name" value="Fungal_trans"/>
    <property type="match status" value="1"/>
</dbReference>
<dbReference type="PROSITE" id="PS00463">
    <property type="entry name" value="ZN2_CY6_FUNGAL_1"/>
    <property type="match status" value="1"/>
</dbReference>
<dbReference type="SUPFAM" id="SSF57701">
    <property type="entry name" value="Zn2/Cys6 DNA-binding domain"/>
    <property type="match status" value="1"/>
</dbReference>
<evidence type="ECO:0000313" key="10">
    <source>
        <dbReference type="Proteomes" id="UP000663131"/>
    </source>
</evidence>
<dbReference type="InterPro" id="IPR051615">
    <property type="entry name" value="Transcr_Regulatory_Elem"/>
</dbReference>
<evidence type="ECO:0000259" key="8">
    <source>
        <dbReference type="PROSITE" id="PS50048"/>
    </source>
</evidence>
<dbReference type="PANTHER" id="PTHR31313:SF81">
    <property type="entry name" value="TY1 ENHANCER ACTIVATOR"/>
    <property type="match status" value="1"/>
</dbReference>
<name>A0A871R0N9_DEKBR</name>
<feature type="domain" description="Zn(2)-C6 fungal-type" evidence="8">
    <location>
        <begin position="19"/>
        <end position="50"/>
    </location>
</feature>
<dbReference type="InterPro" id="IPR007219">
    <property type="entry name" value="XnlR_reg_dom"/>
</dbReference>
<dbReference type="SMART" id="SM00906">
    <property type="entry name" value="Fungal_trans"/>
    <property type="match status" value="1"/>
</dbReference>
<dbReference type="Pfam" id="PF00172">
    <property type="entry name" value="Zn_clus"/>
    <property type="match status" value="1"/>
</dbReference>
<dbReference type="AlphaFoldDB" id="A0A871R0N9"/>
<gene>
    <name evidence="9" type="ORF">BRETT_000214</name>
</gene>
<evidence type="ECO:0000256" key="3">
    <source>
        <dbReference type="ARBA" id="ARBA00022833"/>
    </source>
</evidence>
<reference evidence="9" key="1">
    <citation type="submission" date="2020-10" db="EMBL/GenBank/DDBJ databases">
        <authorList>
            <person name="Palmer J.M."/>
        </authorList>
    </citation>
    <scope>NUCLEOTIDE SEQUENCE</scope>
    <source>
        <strain evidence="9">UCD 2041</strain>
    </source>
</reference>
<dbReference type="InterPro" id="IPR001138">
    <property type="entry name" value="Zn2Cys6_DnaBD"/>
</dbReference>
<dbReference type="GO" id="GO:0005634">
    <property type="term" value="C:nucleus"/>
    <property type="evidence" value="ECO:0007669"/>
    <property type="project" value="UniProtKB-SubCell"/>
</dbReference>
<protein>
    <recommendedName>
        <fullName evidence="8">Zn(2)-C6 fungal-type domain-containing protein</fullName>
    </recommendedName>
</protein>
<evidence type="ECO:0000256" key="7">
    <source>
        <dbReference type="ARBA" id="ARBA00023242"/>
    </source>
</evidence>
<dbReference type="SMART" id="SM00066">
    <property type="entry name" value="GAL4"/>
    <property type="match status" value="1"/>
</dbReference>
<evidence type="ECO:0000256" key="1">
    <source>
        <dbReference type="ARBA" id="ARBA00004123"/>
    </source>
</evidence>
<dbReference type="RefSeq" id="XP_041134980.1">
    <property type="nucleotide sequence ID" value="XM_041278785.1"/>
</dbReference>
<evidence type="ECO:0000256" key="5">
    <source>
        <dbReference type="ARBA" id="ARBA00023125"/>
    </source>
</evidence>
<keyword evidence="3" id="KW-0862">Zinc</keyword>
<dbReference type="GO" id="GO:0008270">
    <property type="term" value="F:zinc ion binding"/>
    <property type="evidence" value="ECO:0007669"/>
    <property type="project" value="InterPro"/>
</dbReference>
<evidence type="ECO:0000256" key="4">
    <source>
        <dbReference type="ARBA" id="ARBA00023015"/>
    </source>
</evidence>
<dbReference type="GO" id="GO:0000981">
    <property type="term" value="F:DNA-binding transcription factor activity, RNA polymerase II-specific"/>
    <property type="evidence" value="ECO:0007669"/>
    <property type="project" value="InterPro"/>
</dbReference>
<dbReference type="Proteomes" id="UP000663131">
    <property type="component" value="Chromosome 3"/>
</dbReference>